<dbReference type="NCBIfam" id="NF046112">
    <property type="entry name" value="MSMEG_6209_Nter"/>
    <property type="match status" value="1"/>
</dbReference>
<dbReference type="EMBL" id="BAAAPL010000002">
    <property type="protein sequence ID" value="GAA1706106.1"/>
    <property type="molecule type" value="Genomic_DNA"/>
</dbReference>
<accession>A0ABN2IJC2</accession>
<organism evidence="1 2">
    <name type="scientific">Microbacterium sediminicola</name>
    <dbReference type="NCBI Taxonomy" id="415210"/>
    <lineage>
        <taxon>Bacteria</taxon>
        <taxon>Bacillati</taxon>
        <taxon>Actinomycetota</taxon>
        <taxon>Actinomycetes</taxon>
        <taxon>Micrococcales</taxon>
        <taxon>Microbacteriaceae</taxon>
        <taxon>Microbacterium</taxon>
    </lineage>
</organism>
<protein>
    <submittedName>
        <fullName evidence="1">Uncharacterized protein</fullName>
    </submittedName>
</protein>
<comment type="caution">
    <text evidence="1">The sequence shown here is derived from an EMBL/GenBank/DDBJ whole genome shotgun (WGS) entry which is preliminary data.</text>
</comment>
<dbReference type="Proteomes" id="UP001501690">
    <property type="component" value="Unassembled WGS sequence"/>
</dbReference>
<proteinExistence type="predicted"/>
<gene>
    <name evidence="1" type="ORF">GCM10009808_25130</name>
</gene>
<dbReference type="Gene3D" id="1.10.8.1060">
    <property type="entry name" value="Corynebacterium glutamicum thioredoxin-dependent arsenate reductase, N-terminal domain"/>
    <property type="match status" value="1"/>
</dbReference>
<dbReference type="RefSeq" id="WP_344073170.1">
    <property type="nucleotide sequence ID" value="NZ_BAAAPL010000002.1"/>
</dbReference>
<evidence type="ECO:0000313" key="2">
    <source>
        <dbReference type="Proteomes" id="UP001501690"/>
    </source>
</evidence>
<evidence type="ECO:0000313" key="1">
    <source>
        <dbReference type="EMBL" id="GAA1706106.1"/>
    </source>
</evidence>
<name>A0ABN2IJC2_9MICO</name>
<reference evidence="1 2" key="1">
    <citation type="journal article" date="2019" name="Int. J. Syst. Evol. Microbiol.">
        <title>The Global Catalogue of Microorganisms (GCM) 10K type strain sequencing project: providing services to taxonomists for standard genome sequencing and annotation.</title>
        <authorList>
            <consortium name="The Broad Institute Genomics Platform"/>
            <consortium name="The Broad Institute Genome Sequencing Center for Infectious Disease"/>
            <person name="Wu L."/>
            <person name="Ma J."/>
        </authorList>
    </citation>
    <scope>NUCLEOTIDE SEQUENCE [LARGE SCALE GENOMIC DNA]</scope>
    <source>
        <strain evidence="1 2">JCM 15577</strain>
    </source>
</reference>
<sequence length="74" mass="8289">MSATNPRDEYEALGHAVDRLVRRIPWADEDEVRSMIAEEVAALTGARLRHFIPAMVEARVLRRLRAPGPLTVPA</sequence>
<keyword evidence="2" id="KW-1185">Reference proteome</keyword>